<name>A0ABS9CY90_9RHOB</name>
<dbReference type="RefSeq" id="WP_235226550.1">
    <property type="nucleotide sequence ID" value="NZ_JAKGAQ010000003.1"/>
</dbReference>
<feature type="domain" description="DUF7742" evidence="1">
    <location>
        <begin position="2"/>
        <end position="87"/>
    </location>
</feature>
<dbReference type="Proteomes" id="UP001200557">
    <property type="component" value="Unassembled WGS sequence"/>
</dbReference>
<dbReference type="InterPro" id="IPR056644">
    <property type="entry name" value="DUF7742"/>
</dbReference>
<sequence length="96" mass="10293">MREVGLSDLDLATRALLAVPRDTWAVFASSLIVDAHAADLWRKRHGVAHPGGGTGSLYAQAALYPRAATSMCSARYCAALSVLLEALLVWRGRTNL</sequence>
<dbReference type="Pfam" id="PF24891">
    <property type="entry name" value="DUF7742"/>
    <property type="match status" value="1"/>
</dbReference>
<accession>A0ABS9CY90</accession>
<proteinExistence type="predicted"/>
<dbReference type="EMBL" id="JAKGAQ010000003">
    <property type="protein sequence ID" value="MCF2872230.1"/>
    <property type="molecule type" value="Genomic_DNA"/>
</dbReference>
<evidence type="ECO:0000259" key="1">
    <source>
        <dbReference type="Pfam" id="PF24891"/>
    </source>
</evidence>
<keyword evidence="3" id="KW-1185">Reference proteome</keyword>
<evidence type="ECO:0000313" key="3">
    <source>
        <dbReference type="Proteomes" id="UP001200557"/>
    </source>
</evidence>
<evidence type="ECO:0000313" key="2">
    <source>
        <dbReference type="EMBL" id="MCF2872230.1"/>
    </source>
</evidence>
<reference evidence="2 3" key="1">
    <citation type="submission" date="2022-01" db="EMBL/GenBank/DDBJ databases">
        <title>Octadecabacter sp. nov., isolated from a marine alga.</title>
        <authorList>
            <person name="Jin M.S."/>
            <person name="Kim H.M."/>
            <person name="Han D.M."/>
            <person name="Jung J.J."/>
            <person name="Jeon C.O."/>
        </authorList>
    </citation>
    <scope>NUCLEOTIDE SEQUENCE [LARGE SCALE GENOMIC DNA]</scope>
    <source>
        <strain evidence="2 3">G9-8</strain>
    </source>
</reference>
<gene>
    <name evidence="2" type="ORF">L0664_14235</name>
</gene>
<organism evidence="2 3">
    <name type="scientific">Octadecabacter dasysiphoniae</name>
    <dbReference type="NCBI Taxonomy" id="2909341"/>
    <lineage>
        <taxon>Bacteria</taxon>
        <taxon>Pseudomonadati</taxon>
        <taxon>Pseudomonadota</taxon>
        <taxon>Alphaproteobacteria</taxon>
        <taxon>Rhodobacterales</taxon>
        <taxon>Roseobacteraceae</taxon>
        <taxon>Octadecabacter</taxon>
    </lineage>
</organism>
<protein>
    <recommendedName>
        <fullName evidence="1">DUF7742 domain-containing protein</fullName>
    </recommendedName>
</protein>
<comment type="caution">
    <text evidence="2">The sequence shown here is derived from an EMBL/GenBank/DDBJ whole genome shotgun (WGS) entry which is preliminary data.</text>
</comment>